<dbReference type="PANTHER" id="PTHR28616">
    <property type="entry name" value="COILED-COIL DOMAIN-CONTAINING PROTEIN 125"/>
    <property type="match status" value="1"/>
</dbReference>
<organism evidence="2 3">
    <name type="scientific">Ornithorhynchus anatinus</name>
    <name type="common">Duckbill platypus</name>
    <dbReference type="NCBI Taxonomy" id="9258"/>
    <lineage>
        <taxon>Eukaryota</taxon>
        <taxon>Metazoa</taxon>
        <taxon>Chordata</taxon>
        <taxon>Craniata</taxon>
        <taxon>Vertebrata</taxon>
        <taxon>Euteleostomi</taxon>
        <taxon>Mammalia</taxon>
        <taxon>Monotremata</taxon>
        <taxon>Ornithorhynchidae</taxon>
        <taxon>Ornithorhynchus</taxon>
    </lineage>
</organism>
<dbReference type="GO" id="GO:2000146">
    <property type="term" value="P:negative regulation of cell motility"/>
    <property type="evidence" value="ECO:0000318"/>
    <property type="project" value="GO_Central"/>
</dbReference>
<dbReference type="Bgee" id="ENSOANG00000045172">
    <property type="expression patterns" value="Expressed in ovary and 7 other cell types or tissues"/>
</dbReference>
<dbReference type="InterPro" id="IPR034608">
    <property type="entry name" value="CCDC125"/>
</dbReference>
<dbReference type="GO" id="GO:0005737">
    <property type="term" value="C:cytoplasm"/>
    <property type="evidence" value="ECO:0000318"/>
    <property type="project" value="GO_Central"/>
</dbReference>
<dbReference type="Proteomes" id="UP000002279">
    <property type="component" value="Chromosome 1"/>
</dbReference>
<dbReference type="AlphaFoldDB" id="A0A6I8PSE4"/>
<dbReference type="InParanoid" id="A0A6I8PSE4"/>
<dbReference type="OMA" id="MLQKTME"/>
<evidence type="ECO:0000256" key="1">
    <source>
        <dbReference type="SAM" id="Coils"/>
    </source>
</evidence>
<dbReference type="PANTHER" id="PTHR28616:SF1">
    <property type="entry name" value="COILED-COIL DOMAIN-CONTAINING PROTEIN 125"/>
    <property type="match status" value="1"/>
</dbReference>
<protein>
    <submittedName>
        <fullName evidence="2">Coiled-coil domain containing 125</fullName>
    </submittedName>
</protein>
<gene>
    <name evidence="2" type="primary">CCDC125</name>
</gene>
<name>A0A6I8PSE4_ORNAN</name>
<dbReference type="CTD" id="202243"/>
<evidence type="ECO:0000313" key="2">
    <source>
        <dbReference type="Ensembl" id="ENSOANP00000054522.1"/>
    </source>
</evidence>
<dbReference type="GO" id="GO:0042802">
    <property type="term" value="F:identical protein binding"/>
    <property type="evidence" value="ECO:0007669"/>
    <property type="project" value="Ensembl"/>
</dbReference>
<dbReference type="GeneID" id="100081579"/>
<keyword evidence="3" id="KW-1185">Reference proteome</keyword>
<keyword evidence="1" id="KW-0175">Coiled coil</keyword>
<evidence type="ECO:0000313" key="3">
    <source>
        <dbReference type="Proteomes" id="UP000002279"/>
    </source>
</evidence>
<dbReference type="RefSeq" id="XP_028925467.1">
    <property type="nucleotide sequence ID" value="XM_029069634.2"/>
</dbReference>
<reference evidence="2 3" key="1">
    <citation type="journal article" date="2008" name="Nature">
        <title>Genome analysis of the platypus reveals unique signatures of evolution.</title>
        <authorList>
            <person name="Warren W.C."/>
            <person name="Hillier L.W."/>
            <person name="Marshall Graves J.A."/>
            <person name="Birney E."/>
            <person name="Ponting C.P."/>
            <person name="Grutzner F."/>
            <person name="Belov K."/>
            <person name="Miller W."/>
            <person name="Clarke L."/>
            <person name="Chinwalla A.T."/>
            <person name="Yang S.P."/>
            <person name="Heger A."/>
            <person name="Locke D.P."/>
            <person name="Miethke P."/>
            <person name="Waters P.D."/>
            <person name="Veyrunes F."/>
            <person name="Fulton L."/>
            <person name="Fulton B."/>
            <person name="Graves T."/>
            <person name="Wallis J."/>
            <person name="Puente X.S."/>
            <person name="Lopez-Otin C."/>
            <person name="Ordonez G.R."/>
            <person name="Eichler E.E."/>
            <person name="Chen L."/>
            <person name="Cheng Z."/>
            <person name="Deakin J.E."/>
            <person name="Alsop A."/>
            <person name="Thompson K."/>
            <person name="Kirby P."/>
            <person name="Papenfuss A.T."/>
            <person name="Wakefield M.J."/>
            <person name="Olender T."/>
            <person name="Lancet D."/>
            <person name="Huttley G.A."/>
            <person name="Smit A.F."/>
            <person name="Pask A."/>
            <person name="Temple-Smith P."/>
            <person name="Batzer M.A."/>
            <person name="Walker J.A."/>
            <person name="Konkel M.K."/>
            <person name="Harris R.S."/>
            <person name="Whittington C.M."/>
            <person name="Wong E.S."/>
            <person name="Gemmell N.J."/>
            <person name="Buschiazzo E."/>
            <person name="Vargas Jentzsch I.M."/>
            <person name="Merkel A."/>
            <person name="Schmitz J."/>
            <person name="Zemann A."/>
            <person name="Churakov G."/>
            <person name="Kriegs J.O."/>
            <person name="Brosius J."/>
            <person name="Murchison E.P."/>
            <person name="Sachidanandam R."/>
            <person name="Smith C."/>
            <person name="Hannon G.J."/>
            <person name="Tsend-Ayush E."/>
            <person name="McMillan D."/>
            <person name="Attenborough R."/>
            <person name="Rens W."/>
            <person name="Ferguson-Smith M."/>
            <person name="Lefevre C.M."/>
            <person name="Sharp J.A."/>
            <person name="Nicholas K.R."/>
            <person name="Ray D.A."/>
            <person name="Kube M."/>
            <person name="Reinhardt R."/>
            <person name="Pringle T.H."/>
            <person name="Taylor J."/>
            <person name="Jones R.C."/>
            <person name="Nixon B."/>
            <person name="Dacheux J.L."/>
            <person name="Niwa H."/>
            <person name="Sekita Y."/>
            <person name="Huang X."/>
            <person name="Stark A."/>
            <person name="Kheradpour P."/>
            <person name="Kellis M."/>
            <person name="Flicek P."/>
            <person name="Chen Y."/>
            <person name="Webber C."/>
            <person name="Hardison R."/>
            <person name="Nelson J."/>
            <person name="Hallsworth-Pepin K."/>
            <person name="Delehaunty K."/>
            <person name="Markovic C."/>
            <person name="Minx P."/>
            <person name="Feng Y."/>
            <person name="Kremitzki C."/>
            <person name="Mitreva M."/>
            <person name="Glasscock J."/>
            <person name="Wylie T."/>
            <person name="Wohldmann P."/>
            <person name="Thiru P."/>
            <person name="Nhan M.N."/>
            <person name="Pohl C.S."/>
            <person name="Smith S.M."/>
            <person name="Hou S."/>
            <person name="Nefedov M."/>
            <person name="de Jong P.J."/>
            <person name="Renfree M.B."/>
            <person name="Mardis E.R."/>
            <person name="Wilson R.K."/>
        </authorList>
    </citation>
    <scope>NUCLEOTIDE SEQUENCE [LARGE SCALE GENOMIC DNA]</scope>
    <source>
        <strain evidence="2 3">Glennie</strain>
    </source>
</reference>
<dbReference type="GO" id="GO:0035024">
    <property type="term" value="P:negative regulation of Rho protein signal transduction"/>
    <property type="evidence" value="ECO:0000318"/>
    <property type="project" value="GO_Central"/>
</dbReference>
<proteinExistence type="predicted"/>
<sequence length="535" mass="60908">MEEDDMANGDLGDGLGRRPGGLYEMGSLSVCAFKSRKGSNGRDSRPPQISGLAEENDDAVFRSSKCSDLYETLSQRHGQSTVADCSRKNSSVLVGFNSELSNEELRQRLCEVLMEVETLRIELEASQRQLKGKEEALKILQNLAVFGRATSHTKEMLRKTEEQKRFLEKEINALQWEIEFDQDRFKNIEESWIQKYDRIYCENMVLKETVKLRTEELKALKSQNAALNQQCLEFLAMLDEKQQKIAQENMCLNTGGLTEVTGFELAVLGACTCTSHGGQPCSCAKMAAATRKQLLHLKQEMEYVKKSKEEAYIMADAFRIAFEQQLMRKNDQILRLTQLDNICKKRSKQINRNHQEEDGIGLQRNKKSLGQKLRGMLISGSDCRKMEELDNPQEILKVLIDMLNDKEEALAHQRKVSYMLARAVEEKEEIVKQNKDHRPSEEDFTSMNHWHKTLKSHDSLNPVCSYFQTCSSGSCICSIQKSEIPQSTSRTLKKSHSLPSRIMQCEENAGQETGQTRISCHAPKIKKSESVRASI</sequence>
<reference evidence="2" key="2">
    <citation type="submission" date="2025-08" db="UniProtKB">
        <authorList>
            <consortium name="Ensembl"/>
        </authorList>
    </citation>
    <scope>IDENTIFICATION</scope>
    <source>
        <strain evidence="2">Glennie</strain>
    </source>
</reference>
<dbReference type="GeneTree" id="ENSGT00440000039958"/>
<feature type="coiled-coil region" evidence="1">
    <location>
        <begin position="116"/>
        <end position="184"/>
    </location>
</feature>
<reference evidence="2" key="3">
    <citation type="submission" date="2025-09" db="UniProtKB">
        <authorList>
            <consortium name="Ensembl"/>
        </authorList>
    </citation>
    <scope>IDENTIFICATION</scope>
    <source>
        <strain evidence="2">Glennie</strain>
    </source>
</reference>
<dbReference type="FunCoup" id="A0A6I8PSE4">
    <property type="interactions" value="467"/>
</dbReference>
<accession>A0A6I8PSE4</accession>
<dbReference type="Ensembl" id="ENSOANT00000066741.1">
    <property type="protein sequence ID" value="ENSOANP00000054522.1"/>
    <property type="gene ID" value="ENSOANG00000045172.1"/>
</dbReference>